<dbReference type="InterPro" id="IPR020568">
    <property type="entry name" value="Ribosomal_Su5_D2-typ_SF"/>
</dbReference>
<dbReference type="GO" id="GO:0030163">
    <property type="term" value="P:protein catabolic process"/>
    <property type="evidence" value="ECO:0007669"/>
    <property type="project" value="InterPro"/>
</dbReference>
<dbReference type="RefSeq" id="WP_047259124.1">
    <property type="nucleotide sequence ID" value="NZ_CP011546.1"/>
</dbReference>
<keyword evidence="1" id="KW-0378">Hydrolase</keyword>
<evidence type="ECO:0000313" key="5">
    <source>
        <dbReference type="EMBL" id="AKK10553.1"/>
    </source>
</evidence>
<dbReference type="EMBL" id="CP011546">
    <property type="protein sequence ID" value="AKK10553.1"/>
    <property type="molecule type" value="Genomic_DNA"/>
</dbReference>
<feature type="active site" evidence="1">
    <location>
        <position position="300"/>
    </location>
</feature>
<dbReference type="PANTHER" id="PTHR10046">
    <property type="entry name" value="ATP DEPENDENT LON PROTEASE FAMILY MEMBER"/>
    <property type="match status" value="1"/>
</dbReference>
<dbReference type="InterPro" id="IPR036034">
    <property type="entry name" value="PDZ_sf"/>
</dbReference>
<reference evidence="6" key="2">
    <citation type="submission" date="2015-05" db="EMBL/GenBank/DDBJ databases">
        <title>Complete genome sequence of Corynebacterium uterequi DSM 45634, isolated from the uterus of a maiden mare.</title>
        <authorList>
            <person name="Ruckert C."/>
            <person name="Albersmeier A."/>
            <person name="Winkler A."/>
            <person name="Tauch A."/>
        </authorList>
    </citation>
    <scope>NUCLEOTIDE SEQUENCE [LARGE SCALE GENOMIC DNA]</scope>
    <source>
        <strain evidence="6">DSM 45634</strain>
    </source>
</reference>
<dbReference type="InterPro" id="IPR001478">
    <property type="entry name" value="PDZ"/>
</dbReference>
<dbReference type="Gene3D" id="2.30.42.10">
    <property type="match status" value="1"/>
</dbReference>
<dbReference type="PROSITE" id="PS50106">
    <property type="entry name" value="PDZ"/>
    <property type="match status" value="1"/>
</dbReference>
<sequence length="367" mass="38357">MSSPDTVAESSRWSTIAWGTIPVALLLALAFLPRIPFTDVSLAVPFAAQGPGPVFDTLGEVDGEPVVEITGTRPDDTAGEMYMTTVAVRVDMSLAQAISRWLTTDDTLVPIGQVLPPNKTPEEVDAENKAAFAQSEAAANAAAMHYLNMPTQVYVVEPLPGTPAEGTFEPGDVVLAINGQRVDDPAMMRDLVVAQHPGDRLTVEFTRGSQHRRAEVVLGSSKEDADLAQLGVLLGVQPASGVSVSYNLQDVGGPSAGMMFSLALIDKLSPGELNHGLSVAGTGTIAEDGTVGPIGGIVHKVEAAERADVELFLAPTANCAEAVSRDPHGLTVAAVGTLDDAVDAMAAFADGREVRTCQQVLDARARR</sequence>
<dbReference type="STRING" id="1072256.CUTER_02690"/>
<protein>
    <recommendedName>
        <fullName evidence="1">endopeptidase La</fullName>
        <ecNumber evidence="1">3.4.21.53</ecNumber>
    </recommendedName>
</protein>
<feature type="active site" evidence="1">
    <location>
        <position position="255"/>
    </location>
</feature>
<keyword evidence="2" id="KW-0812">Transmembrane</keyword>
<feature type="domain" description="Lon proteolytic" evidence="4">
    <location>
        <begin position="250"/>
        <end position="348"/>
    </location>
</feature>
<dbReference type="GO" id="GO:0004176">
    <property type="term" value="F:ATP-dependent peptidase activity"/>
    <property type="evidence" value="ECO:0007669"/>
    <property type="project" value="UniProtKB-UniRule"/>
</dbReference>
<dbReference type="SMART" id="SM00228">
    <property type="entry name" value="PDZ"/>
    <property type="match status" value="1"/>
</dbReference>
<proteinExistence type="inferred from homology"/>
<dbReference type="Gene3D" id="3.30.230.10">
    <property type="match status" value="1"/>
</dbReference>
<dbReference type="Proteomes" id="UP000035548">
    <property type="component" value="Chromosome"/>
</dbReference>
<keyword evidence="2" id="KW-1133">Transmembrane helix</keyword>
<evidence type="ECO:0000256" key="1">
    <source>
        <dbReference type="PROSITE-ProRule" id="PRU01122"/>
    </source>
</evidence>
<evidence type="ECO:0000313" key="6">
    <source>
        <dbReference type="Proteomes" id="UP000035548"/>
    </source>
</evidence>
<organism evidence="5 6">
    <name type="scientific">Corynebacterium uterequi</name>
    <dbReference type="NCBI Taxonomy" id="1072256"/>
    <lineage>
        <taxon>Bacteria</taxon>
        <taxon>Bacillati</taxon>
        <taxon>Actinomycetota</taxon>
        <taxon>Actinomycetes</taxon>
        <taxon>Mycobacteriales</taxon>
        <taxon>Corynebacteriaceae</taxon>
        <taxon>Corynebacterium</taxon>
    </lineage>
</organism>
<keyword evidence="1" id="KW-0645">Protease</keyword>
<evidence type="ECO:0000256" key="2">
    <source>
        <dbReference type="SAM" id="Phobius"/>
    </source>
</evidence>
<dbReference type="GO" id="GO:0006508">
    <property type="term" value="P:proteolysis"/>
    <property type="evidence" value="ECO:0007669"/>
    <property type="project" value="UniProtKB-KW"/>
</dbReference>
<dbReference type="InterPro" id="IPR014721">
    <property type="entry name" value="Ribsml_uS5_D2-typ_fold_subgr"/>
</dbReference>
<dbReference type="InterPro" id="IPR008269">
    <property type="entry name" value="Lon_proteolytic"/>
</dbReference>
<comment type="catalytic activity">
    <reaction evidence="1">
        <text>Hydrolysis of proteins in presence of ATP.</text>
        <dbReference type="EC" id="3.4.21.53"/>
    </reaction>
</comment>
<dbReference type="KEGG" id="cut:CUTER_02690"/>
<gene>
    <name evidence="5" type="ORF">CUTER_02690</name>
</gene>
<keyword evidence="6" id="KW-1185">Reference proteome</keyword>
<dbReference type="GO" id="GO:0004252">
    <property type="term" value="F:serine-type endopeptidase activity"/>
    <property type="evidence" value="ECO:0007669"/>
    <property type="project" value="UniProtKB-UniRule"/>
</dbReference>
<keyword evidence="1" id="KW-0720">Serine protease</keyword>
<name>A0A0G3HF08_9CORY</name>
<evidence type="ECO:0000259" key="4">
    <source>
        <dbReference type="PROSITE" id="PS51786"/>
    </source>
</evidence>
<feature type="domain" description="PDZ" evidence="3">
    <location>
        <begin position="153"/>
        <end position="209"/>
    </location>
</feature>
<dbReference type="SUPFAM" id="SSF50156">
    <property type="entry name" value="PDZ domain-like"/>
    <property type="match status" value="1"/>
</dbReference>
<dbReference type="GO" id="GO:0005524">
    <property type="term" value="F:ATP binding"/>
    <property type="evidence" value="ECO:0007669"/>
    <property type="project" value="InterPro"/>
</dbReference>
<comment type="similarity">
    <text evidence="1">Belongs to the peptidase S16 family.</text>
</comment>
<dbReference type="AlphaFoldDB" id="A0A0G3HF08"/>
<dbReference type="EC" id="3.4.21.53" evidence="1"/>
<dbReference type="Pfam" id="PF13180">
    <property type="entry name" value="PDZ_2"/>
    <property type="match status" value="1"/>
</dbReference>
<feature type="transmembrane region" description="Helical" evidence="2">
    <location>
        <begin position="12"/>
        <end position="32"/>
    </location>
</feature>
<keyword evidence="2" id="KW-0472">Membrane</keyword>
<dbReference type="PATRIC" id="fig|1072256.5.peg.533"/>
<reference evidence="5 6" key="1">
    <citation type="journal article" date="2015" name="Genome Announc.">
        <title>Virulence Factor Genes Detected in the Complete Genome Sequence of Corynebacterium uterequi DSM 45634, Isolated from the Uterus of a Maiden Mare.</title>
        <authorList>
            <person name="Ruckert C."/>
            <person name="Kriete M."/>
            <person name="Jaenicke S."/>
            <person name="Winkler A."/>
            <person name="Tauch A."/>
        </authorList>
    </citation>
    <scope>NUCLEOTIDE SEQUENCE [LARGE SCALE GENOMIC DNA]</scope>
    <source>
        <strain evidence="5 6">DSM 45634</strain>
    </source>
</reference>
<dbReference type="InterPro" id="IPR027065">
    <property type="entry name" value="Lon_Prtase"/>
</dbReference>
<dbReference type="PROSITE" id="PS51786">
    <property type="entry name" value="LON_PROTEOLYTIC"/>
    <property type="match status" value="1"/>
</dbReference>
<evidence type="ECO:0000259" key="3">
    <source>
        <dbReference type="PROSITE" id="PS50106"/>
    </source>
</evidence>
<accession>A0A0G3HF08</accession>
<dbReference type="Pfam" id="PF05362">
    <property type="entry name" value="Lon_C"/>
    <property type="match status" value="1"/>
</dbReference>
<dbReference type="SUPFAM" id="SSF54211">
    <property type="entry name" value="Ribosomal protein S5 domain 2-like"/>
    <property type="match status" value="1"/>
</dbReference>